<evidence type="ECO:0000256" key="9">
    <source>
        <dbReference type="HAMAP-Rule" id="MF_00528"/>
    </source>
</evidence>
<feature type="site" description="Important for substrate specificity" evidence="9">
    <location>
        <position position="13"/>
    </location>
</feature>
<dbReference type="EC" id="3.6.1.-" evidence="9"/>
<name>E1SMQ6_FERBD</name>
<evidence type="ECO:0000313" key="11">
    <source>
        <dbReference type="Proteomes" id="UP000006683"/>
    </source>
</evidence>
<comment type="catalytic activity">
    <reaction evidence="5 9">
        <text>N(7)-methyl-GTP + H2O = N(7)-methyl-GMP + diphosphate + H(+)</text>
        <dbReference type="Rhea" id="RHEA:58744"/>
        <dbReference type="ChEBI" id="CHEBI:15377"/>
        <dbReference type="ChEBI" id="CHEBI:15378"/>
        <dbReference type="ChEBI" id="CHEBI:33019"/>
        <dbReference type="ChEBI" id="CHEBI:58285"/>
        <dbReference type="ChEBI" id="CHEBI:87133"/>
    </reaction>
</comment>
<comment type="cofactor">
    <cofactor evidence="9">
        <name>a divalent metal cation</name>
        <dbReference type="ChEBI" id="CHEBI:60240"/>
    </cofactor>
</comment>
<dbReference type="PANTHER" id="PTHR43213:SF10">
    <property type="entry name" value="7-METHYL-GTP PYROPHOSPHATASE"/>
    <property type="match status" value="1"/>
</dbReference>
<keyword evidence="4 9" id="KW-0546">Nucleotide metabolism</keyword>
<evidence type="ECO:0000256" key="2">
    <source>
        <dbReference type="ARBA" id="ARBA00022490"/>
    </source>
</evidence>
<proteinExistence type="inferred from homology"/>
<gene>
    <name evidence="10" type="ordered locus">Fbal_1391</name>
</gene>
<dbReference type="GO" id="GO:0047429">
    <property type="term" value="F:nucleoside triphosphate diphosphatase activity"/>
    <property type="evidence" value="ECO:0007669"/>
    <property type="project" value="InterPro"/>
</dbReference>
<comment type="caution">
    <text evidence="9">Lacks conserved residue(s) required for the propagation of feature annotation.</text>
</comment>
<dbReference type="Proteomes" id="UP000006683">
    <property type="component" value="Chromosome"/>
</dbReference>
<feature type="active site" description="Proton acceptor" evidence="9">
    <location>
        <position position="70"/>
    </location>
</feature>
<dbReference type="Pfam" id="PF02545">
    <property type="entry name" value="Maf"/>
    <property type="match status" value="1"/>
</dbReference>
<comment type="function">
    <text evidence="6 9">Nucleoside triphosphate pyrophosphatase that hydrolyzes 7-methyl-GTP (m(7)GTP). May have a dual role in cell division arrest and in preventing the incorporation of modified nucleotides into cellular nucleic acids.</text>
</comment>
<dbReference type="Gene3D" id="3.90.950.10">
    <property type="match status" value="1"/>
</dbReference>
<evidence type="ECO:0000256" key="3">
    <source>
        <dbReference type="ARBA" id="ARBA00022801"/>
    </source>
</evidence>
<dbReference type="GeneID" id="67181611"/>
<keyword evidence="11" id="KW-1185">Reference proteome</keyword>
<dbReference type="RefSeq" id="WP_013344901.1">
    <property type="nucleotide sequence ID" value="NC_014541.1"/>
</dbReference>
<evidence type="ECO:0000256" key="7">
    <source>
        <dbReference type="ARBA" id="ARBA00060749"/>
    </source>
</evidence>
<dbReference type="GO" id="GO:0009117">
    <property type="term" value="P:nucleotide metabolic process"/>
    <property type="evidence" value="ECO:0007669"/>
    <property type="project" value="UniProtKB-KW"/>
</dbReference>
<organism evidence="10 11">
    <name type="scientific">Ferrimonas balearica (strain DSM 9799 / CCM 4581 / KCTC 23876 / PAT)</name>
    <dbReference type="NCBI Taxonomy" id="550540"/>
    <lineage>
        <taxon>Bacteria</taxon>
        <taxon>Pseudomonadati</taxon>
        <taxon>Pseudomonadota</taxon>
        <taxon>Gammaproteobacteria</taxon>
        <taxon>Alteromonadales</taxon>
        <taxon>Ferrimonadaceae</taxon>
        <taxon>Ferrimonas</taxon>
    </lineage>
</organism>
<dbReference type="CDD" id="cd00555">
    <property type="entry name" value="Maf"/>
    <property type="match status" value="1"/>
</dbReference>
<accession>E1SMQ6</accession>
<evidence type="ECO:0000256" key="1">
    <source>
        <dbReference type="ARBA" id="ARBA00004496"/>
    </source>
</evidence>
<sequence length="198" mass="21215">MDKVLVLGSTSPFRRELLGKLGLPFECDKPEVDETPLPDETAQQLVARLAEAKAKAVAERHPNALIIGSDQVAVVAGNILGKPHTHEKAVAQLSAASGEVVTFYTGLCLYNSTTGKAQTLVEPFEVAFKALTEAQIEGYLRAEQPYNCAGSFKSEGLGIMLFDRLTGRDPNALIGLPLISLGELLANEGVDVLTLQQR</sequence>
<dbReference type="OrthoDB" id="9813694at2"/>
<dbReference type="PIRSF" id="PIRSF006305">
    <property type="entry name" value="Maf"/>
    <property type="match status" value="1"/>
</dbReference>
<keyword evidence="2 9" id="KW-0963">Cytoplasm</keyword>
<dbReference type="SUPFAM" id="SSF52972">
    <property type="entry name" value="ITPase-like"/>
    <property type="match status" value="1"/>
</dbReference>
<dbReference type="HAMAP" id="MF_00528">
    <property type="entry name" value="Maf"/>
    <property type="match status" value="1"/>
</dbReference>
<dbReference type="STRING" id="550540.Fbal_1391"/>
<dbReference type="GO" id="GO:0005737">
    <property type="term" value="C:cytoplasm"/>
    <property type="evidence" value="ECO:0007669"/>
    <property type="project" value="UniProtKB-SubCell"/>
</dbReference>
<dbReference type="PANTHER" id="PTHR43213">
    <property type="entry name" value="BIFUNCTIONAL DTTP/UTP PYROPHOSPHATASE/METHYLTRANSFERASE PROTEIN-RELATED"/>
    <property type="match status" value="1"/>
</dbReference>
<protein>
    <recommendedName>
        <fullName evidence="8 9">7-methyl-GTP pyrophosphatase</fullName>
        <shortName evidence="9">m(7)GTP pyrophosphatase</shortName>
        <ecNumber evidence="9">3.6.1.-</ecNumber>
    </recommendedName>
</protein>
<evidence type="ECO:0000256" key="5">
    <source>
        <dbReference type="ARBA" id="ARBA00050213"/>
    </source>
</evidence>
<evidence type="ECO:0000256" key="8">
    <source>
        <dbReference type="ARBA" id="ARBA00068163"/>
    </source>
</evidence>
<dbReference type="eggNOG" id="COG0424">
    <property type="taxonomic scope" value="Bacteria"/>
</dbReference>
<evidence type="ECO:0000313" key="10">
    <source>
        <dbReference type="EMBL" id="ADN75595.1"/>
    </source>
</evidence>
<feature type="site" description="Important for substrate specificity" evidence="9">
    <location>
        <position position="71"/>
    </location>
</feature>
<dbReference type="NCBIfam" id="TIGR00172">
    <property type="entry name" value="maf"/>
    <property type="match status" value="1"/>
</dbReference>
<evidence type="ECO:0000256" key="6">
    <source>
        <dbReference type="ARBA" id="ARBA00053369"/>
    </source>
</evidence>
<dbReference type="EMBL" id="CP002209">
    <property type="protein sequence ID" value="ADN75595.1"/>
    <property type="molecule type" value="Genomic_DNA"/>
</dbReference>
<dbReference type="AlphaFoldDB" id="E1SMQ6"/>
<keyword evidence="3 9" id="KW-0378">Hydrolase</keyword>
<dbReference type="HOGENOM" id="CLU_040416_1_0_6"/>
<reference evidence="10 11" key="1">
    <citation type="journal article" date="2010" name="Stand. Genomic Sci.">
        <title>Complete genome sequence of Ferrimonas balearica type strain (PAT).</title>
        <authorList>
            <person name="Nolan M."/>
            <person name="Sikorski J."/>
            <person name="Davenport K."/>
            <person name="Lucas S."/>
            <person name="Glavina Del Rio T."/>
            <person name="Tice H."/>
            <person name="Cheng J."/>
            <person name="Goodwin L."/>
            <person name="Pitluck S."/>
            <person name="Liolios K."/>
            <person name="Ivanova N."/>
            <person name="Mavromatis K."/>
            <person name="Ovchinnikova G."/>
            <person name="Pati A."/>
            <person name="Chen A."/>
            <person name="Palaniappan K."/>
            <person name="Land M."/>
            <person name="Hauser L."/>
            <person name="Chang Y."/>
            <person name="Jeffries C."/>
            <person name="Tapia R."/>
            <person name="Brettin T."/>
            <person name="Detter J."/>
            <person name="Han C."/>
            <person name="Yasawong M."/>
            <person name="Rohde M."/>
            <person name="Tindall B."/>
            <person name="Goker M."/>
            <person name="Woyke T."/>
            <person name="Bristow J."/>
            <person name="Eisen J."/>
            <person name="Markowitz V."/>
            <person name="Hugenholtz P."/>
            <person name="Kyrpides N."/>
            <person name="Klenk H."/>
            <person name="Lapidus A."/>
        </authorList>
    </citation>
    <scope>NUCLEOTIDE SEQUENCE [LARGE SCALE GENOMIC DNA]</scope>
    <source>
        <strain evidence="11">DSM 9799 / CCM 4581 / KCTC 23876 / PAT</strain>
    </source>
</reference>
<dbReference type="InterPro" id="IPR029001">
    <property type="entry name" value="ITPase-like_fam"/>
</dbReference>
<evidence type="ECO:0000256" key="4">
    <source>
        <dbReference type="ARBA" id="ARBA00023080"/>
    </source>
</evidence>
<dbReference type="InterPro" id="IPR003697">
    <property type="entry name" value="Maf-like"/>
</dbReference>
<feature type="site" description="Important for substrate specificity" evidence="9">
    <location>
        <position position="155"/>
    </location>
</feature>
<dbReference type="FunFam" id="3.90.950.10:FF:000005">
    <property type="entry name" value="7-methyl-GTP pyrophosphatase"/>
    <property type="match status" value="1"/>
</dbReference>
<comment type="similarity">
    <text evidence="7 9">Belongs to the Maf family. YceF subfamily.</text>
</comment>
<dbReference type="KEGG" id="fbl:Fbal_1391"/>
<comment type="subcellular location">
    <subcellularLocation>
        <location evidence="1 9">Cytoplasm</location>
    </subcellularLocation>
</comment>